<dbReference type="PRINTS" id="PR01217">
    <property type="entry name" value="PRICHEXTENSN"/>
</dbReference>
<protein>
    <recommendedName>
        <fullName evidence="4">FAS1 domain-containing protein</fullName>
    </recommendedName>
</protein>
<evidence type="ECO:0000256" key="2">
    <source>
        <dbReference type="SAM" id="MobiDB-lite"/>
    </source>
</evidence>
<dbReference type="InterPro" id="IPR000782">
    <property type="entry name" value="FAS1_domain"/>
</dbReference>
<dbReference type="AlphaFoldDB" id="A0AAP0R382"/>
<dbReference type="Gene3D" id="2.30.180.10">
    <property type="entry name" value="FAS1 domain"/>
    <property type="match status" value="1"/>
</dbReference>
<keyword evidence="3" id="KW-0732">Signal</keyword>
<dbReference type="FunFam" id="2.30.180.10:FF:000046">
    <property type="entry name" value="Fasciclin-like arabinogalactan family protein"/>
    <property type="match status" value="1"/>
</dbReference>
<sequence length="506" mass="54392">MASIFRPLSVNLFTAFFFFLLLSNITGVTSITDQELDSMLSTLRLHNYNLFSNAIITSDLLNDLVSDSGTTTTSFTFFAPADSSLFALDLTSTASFYTQILRFHVIPRRLSMSDLRKLPSGYSLPTLLPHRHVHVSRRPLSPESFVITVQGVDVVVPGLYNGRHVAVHGLRGILNFRSHNGPRRGSPHSPHLVISPLITDGDSPGNCTVCPPILSFSPMNRPRVAPSPKLPQVNSAVLHPPPKFPPANRTILPPPPMFPSANRTILPPPVNQTILPPMPSFPPANRTTLPPLHKPPPVNQMILPPSPVFSPTINSTILPPPPAFPLAVNITILPQLPKSPPVNQTILPPPPVRETPTVGGLSPADSPGYHDNSPASGLSPLNSPASGLSPLNSPRYQDNSPEDKTPTPSIGALSPDHQGNARPVGSAIRSRKRSEVSEVDIIGDPADVEIFGGEIPAMKPQMSNEQEAGTLGMAPEISWLLDRDTTESQVTNGEVGLDHVTLQAGH</sequence>
<name>A0AAP0R382_LIQFO</name>
<comment type="caution">
    <text evidence="5">The sequence shown here is derived from an EMBL/GenBank/DDBJ whole genome shotgun (WGS) entry which is preliminary data.</text>
</comment>
<dbReference type="PANTHER" id="PTHR33985:SF15">
    <property type="entry name" value="FASCICLIN-LIKE ARABINOGALACTAN PROTEIN 19"/>
    <property type="match status" value="1"/>
</dbReference>
<feature type="chain" id="PRO_5042846112" description="FAS1 domain-containing protein" evidence="3">
    <location>
        <begin position="31"/>
        <end position="506"/>
    </location>
</feature>
<evidence type="ECO:0000313" key="5">
    <source>
        <dbReference type="EMBL" id="KAK9266865.1"/>
    </source>
</evidence>
<evidence type="ECO:0000259" key="4">
    <source>
        <dbReference type="PROSITE" id="PS50213"/>
    </source>
</evidence>
<evidence type="ECO:0000256" key="3">
    <source>
        <dbReference type="SAM" id="SignalP"/>
    </source>
</evidence>
<dbReference type="SMART" id="SM00554">
    <property type="entry name" value="FAS1"/>
    <property type="match status" value="1"/>
</dbReference>
<feature type="domain" description="FAS1" evidence="4">
    <location>
        <begin position="35"/>
        <end position="174"/>
    </location>
</feature>
<dbReference type="InterPro" id="IPR036378">
    <property type="entry name" value="FAS1_dom_sf"/>
</dbReference>
<dbReference type="EMBL" id="JBBPBK010000048">
    <property type="protein sequence ID" value="KAK9266865.1"/>
    <property type="molecule type" value="Genomic_DNA"/>
</dbReference>
<organism evidence="5 6">
    <name type="scientific">Liquidambar formosana</name>
    <name type="common">Formosan gum</name>
    <dbReference type="NCBI Taxonomy" id="63359"/>
    <lineage>
        <taxon>Eukaryota</taxon>
        <taxon>Viridiplantae</taxon>
        <taxon>Streptophyta</taxon>
        <taxon>Embryophyta</taxon>
        <taxon>Tracheophyta</taxon>
        <taxon>Spermatophyta</taxon>
        <taxon>Magnoliopsida</taxon>
        <taxon>eudicotyledons</taxon>
        <taxon>Gunneridae</taxon>
        <taxon>Pentapetalae</taxon>
        <taxon>Saxifragales</taxon>
        <taxon>Altingiaceae</taxon>
        <taxon>Liquidambar</taxon>
    </lineage>
</organism>
<feature type="signal peptide" evidence="3">
    <location>
        <begin position="1"/>
        <end position="30"/>
    </location>
</feature>
<evidence type="ECO:0000313" key="6">
    <source>
        <dbReference type="Proteomes" id="UP001415857"/>
    </source>
</evidence>
<dbReference type="SUPFAM" id="SSF82153">
    <property type="entry name" value="FAS1 domain"/>
    <property type="match status" value="1"/>
</dbReference>
<feature type="region of interest" description="Disordered" evidence="2">
    <location>
        <begin position="341"/>
        <end position="436"/>
    </location>
</feature>
<accession>A0AAP0R382</accession>
<dbReference type="Proteomes" id="UP001415857">
    <property type="component" value="Unassembled WGS sequence"/>
</dbReference>
<evidence type="ECO:0000256" key="1">
    <source>
        <dbReference type="ARBA" id="ARBA00007843"/>
    </source>
</evidence>
<gene>
    <name evidence="5" type="ORF">L1049_027124</name>
</gene>
<proteinExistence type="inferred from homology"/>
<keyword evidence="6" id="KW-1185">Reference proteome</keyword>
<reference evidence="5 6" key="1">
    <citation type="journal article" date="2024" name="Plant J.">
        <title>Genome sequences and population genomics reveal climatic adaptation and genomic divergence between two closely related sweetgum species.</title>
        <authorList>
            <person name="Xu W.Q."/>
            <person name="Ren C.Q."/>
            <person name="Zhang X.Y."/>
            <person name="Comes H.P."/>
            <person name="Liu X.H."/>
            <person name="Li Y.G."/>
            <person name="Kettle C.J."/>
            <person name="Jalonen R."/>
            <person name="Gaisberger H."/>
            <person name="Ma Y.Z."/>
            <person name="Qiu Y.X."/>
        </authorList>
    </citation>
    <scope>NUCLEOTIDE SEQUENCE [LARGE SCALE GENOMIC DNA]</scope>
    <source>
        <strain evidence="5">Hangzhou</strain>
    </source>
</reference>
<dbReference type="PROSITE" id="PS50213">
    <property type="entry name" value="FAS1"/>
    <property type="match status" value="1"/>
</dbReference>
<dbReference type="PANTHER" id="PTHR33985">
    <property type="entry name" value="OS02G0491300 PROTEIN-RELATED"/>
    <property type="match status" value="1"/>
</dbReference>
<dbReference type="Pfam" id="PF02469">
    <property type="entry name" value="Fasciclin"/>
    <property type="match status" value="1"/>
</dbReference>
<feature type="compositionally biased region" description="Polar residues" evidence="2">
    <location>
        <begin position="373"/>
        <end position="399"/>
    </location>
</feature>
<comment type="similarity">
    <text evidence="1">Belongs to the fasciclin-like AGP family.</text>
</comment>
<dbReference type="InterPro" id="IPR052806">
    <property type="entry name" value="Fasciclin-like_AGP"/>
</dbReference>